<reference evidence="3 4" key="1">
    <citation type="submission" date="2015-01" db="EMBL/GenBank/DDBJ databases">
        <title>The Genome Sequence of Rhinocladiella mackenzie CBS 650.93.</title>
        <authorList>
            <consortium name="The Broad Institute Genomics Platform"/>
            <person name="Cuomo C."/>
            <person name="de Hoog S."/>
            <person name="Gorbushina A."/>
            <person name="Stielow B."/>
            <person name="Teixiera M."/>
            <person name="Abouelleil A."/>
            <person name="Chapman S.B."/>
            <person name="Priest M."/>
            <person name="Young S.K."/>
            <person name="Wortman J."/>
            <person name="Nusbaum C."/>
            <person name="Birren B."/>
        </authorList>
    </citation>
    <scope>NUCLEOTIDE SEQUENCE [LARGE SCALE GENOMIC DNA]</scope>
    <source>
        <strain evidence="3 4">CBS 650.93</strain>
    </source>
</reference>
<feature type="region of interest" description="Disordered" evidence="1">
    <location>
        <begin position="1"/>
        <end position="59"/>
    </location>
</feature>
<organism evidence="3 4">
    <name type="scientific">Rhinocladiella mackenziei CBS 650.93</name>
    <dbReference type="NCBI Taxonomy" id="1442369"/>
    <lineage>
        <taxon>Eukaryota</taxon>
        <taxon>Fungi</taxon>
        <taxon>Dikarya</taxon>
        <taxon>Ascomycota</taxon>
        <taxon>Pezizomycotina</taxon>
        <taxon>Eurotiomycetes</taxon>
        <taxon>Chaetothyriomycetidae</taxon>
        <taxon>Chaetothyriales</taxon>
        <taxon>Herpotrichiellaceae</taxon>
        <taxon>Rhinocladiella</taxon>
    </lineage>
</organism>
<dbReference type="SUPFAM" id="SSF53474">
    <property type="entry name" value="alpha/beta-Hydrolases"/>
    <property type="match status" value="1"/>
</dbReference>
<dbReference type="VEuPathDB" id="FungiDB:Z518_00062"/>
<evidence type="ECO:0000256" key="1">
    <source>
        <dbReference type="SAM" id="MobiDB-lite"/>
    </source>
</evidence>
<evidence type="ECO:0000313" key="4">
    <source>
        <dbReference type="Proteomes" id="UP000053617"/>
    </source>
</evidence>
<evidence type="ECO:0000313" key="3">
    <source>
        <dbReference type="EMBL" id="KIX08984.1"/>
    </source>
</evidence>
<dbReference type="RefSeq" id="XP_013276120.1">
    <property type="nucleotide sequence ID" value="XM_013420666.1"/>
</dbReference>
<dbReference type="Pfam" id="PF20408">
    <property type="entry name" value="Abhydrolase_11"/>
    <property type="match status" value="1"/>
</dbReference>
<accession>A0A0D2ISN8</accession>
<dbReference type="PANTHER" id="PTHR13136:SF11">
    <property type="entry name" value="TESTIS-EXPRESSED PROTEIN 30"/>
    <property type="match status" value="1"/>
</dbReference>
<dbReference type="AlphaFoldDB" id="A0A0D2ISN8"/>
<dbReference type="InterPro" id="IPR026555">
    <property type="entry name" value="NSL3/Tex30"/>
</dbReference>
<feature type="region of interest" description="Disordered" evidence="1">
    <location>
        <begin position="289"/>
        <end position="330"/>
    </location>
</feature>
<dbReference type="HOGENOM" id="CLU_053551_0_0_1"/>
<dbReference type="Gene3D" id="3.40.50.1820">
    <property type="entry name" value="alpha/beta hydrolase"/>
    <property type="match status" value="1"/>
</dbReference>
<feature type="compositionally biased region" description="Polar residues" evidence="1">
    <location>
        <begin position="36"/>
        <end position="59"/>
    </location>
</feature>
<dbReference type="GeneID" id="25288133"/>
<dbReference type="STRING" id="1442369.A0A0D2ISN8"/>
<protein>
    <submittedName>
        <fullName evidence="3">Rhinocladiella mackenziei CBS 650.93 unplaced genomic scaffold supercont1.1, whole genome shotgun sequence</fullName>
    </submittedName>
</protein>
<dbReference type="InterPro" id="IPR046879">
    <property type="entry name" value="KANL3/Tex30_Abhydrolase"/>
</dbReference>
<keyword evidence="4" id="KW-1185">Reference proteome</keyword>
<dbReference type="PANTHER" id="PTHR13136">
    <property type="entry name" value="TESTIS DEVELOPMENT PROTEIN PRTD"/>
    <property type="match status" value="1"/>
</dbReference>
<dbReference type="EMBL" id="KN847475">
    <property type="protein sequence ID" value="KIX08984.1"/>
    <property type="molecule type" value="Genomic_DNA"/>
</dbReference>
<feature type="domain" description="KANL3/Tex30 alpha/beta hydrolase-like" evidence="2">
    <location>
        <begin position="81"/>
        <end position="251"/>
    </location>
</feature>
<dbReference type="InterPro" id="IPR029058">
    <property type="entry name" value="AB_hydrolase_fold"/>
</dbReference>
<evidence type="ECO:0000259" key="2">
    <source>
        <dbReference type="Pfam" id="PF20408"/>
    </source>
</evidence>
<sequence>MPPKKRPGRSSRSGAMEERQTPDHTLPSAREPPDNGSVQFISSGPKGKTTSPPTFTSFQVPAGSKSIPCLRSYPPSSSPMSLVFTHGAGGGLSAPAMMNFMHGFASTGSTITCFQGNMNLKGRVAMFATVLDYEKEEAMKKNATMDVAGLAFGGRSMGSRAAVIASHTHESINLLVLASYPLVGPGGDVRDQILLDIRPEVQVLFISGDGDSMCDLAQLAKLRGKMKAKTWMVVVKGADHGMNLKKGTEEVGKETGRIAARWIRERDEGLTEMVLRWDGPSEQVVGAWGDNDAQAGEGQSAPVKGGIKRYFAKTEDKQSSSEAKRKRTMK</sequence>
<feature type="compositionally biased region" description="Basic and acidic residues" evidence="1">
    <location>
        <begin position="312"/>
        <end position="323"/>
    </location>
</feature>
<name>A0A0D2ISN8_9EURO</name>
<dbReference type="Proteomes" id="UP000053617">
    <property type="component" value="Unassembled WGS sequence"/>
</dbReference>
<dbReference type="OrthoDB" id="6415022at2759"/>
<gene>
    <name evidence="3" type="ORF">Z518_00062</name>
</gene>
<proteinExistence type="predicted"/>